<evidence type="ECO:0000259" key="9">
    <source>
        <dbReference type="PROSITE" id="PS50158"/>
    </source>
</evidence>
<feature type="compositionally biased region" description="Polar residues" evidence="8">
    <location>
        <begin position="24"/>
        <end position="34"/>
    </location>
</feature>
<organism evidence="10 11">
    <name type="scientific">Oculimacula yallundae</name>
    <dbReference type="NCBI Taxonomy" id="86028"/>
    <lineage>
        <taxon>Eukaryota</taxon>
        <taxon>Fungi</taxon>
        <taxon>Dikarya</taxon>
        <taxon>Ascomycota</taxon>
        <taxon>Pezizomycotina</taxon>
        <taxon>Leotiomycetes</taxon>
        <taxon>Helotiales</taxon>
        <taxon>Ploettnerulaceae</taxon>
        <taxon>Oculimacula</taxon>
    </lineage>
</organism>
<dbReference type="Proteomes" id="UP001595075">
    <property type="component" value="Unassembled WGS sequence"/>
</dbReference>
<feature type="compositionally biased region" description="Basic residues" evidence="8">
    <location>
        <begin position="999"/>
        <end position="1013"/>
    </location>
</feature>
<evidence type="ECO:0000256" key="6">
    <source>
        <dbReference type="ARBA" id="ARBA00023242"/>
    </source>
</evidence>
<keyword evidence="3" id="KW-0677">Repeat</keyword>
<evidence type="ECO:0000256" key="2">
    <source>
        <dbReference type="ARBA" id="ARBA00022723"/>
    </source>
</evidence>
<accession>A0ABR4CV87</accession>
<feature type="compositionally biased region" description="Low complexity" evidence="8">
    <location>
        <begin position="1018"/>
        <end position="1027"/>
    </location>
</feature>
<feature type="compositionally biased region" description="Basic and acidic residues" evidence="8">
    <location>
        <begin position="56"/>
        <end position="65"/>
    </location>
</feature>
<evidence type="ECO:0000256" key="7">
    <source>
        <dbReference type="PROSITE-ProRule" id="PRU00047"/>
    </source>
</evidence>
<evidence type="ECO:0000256" key="8">
    <source>
        <dbReference type="SAM" id="MobiDB-lite"/>
    </source>
</evidence>
<dbReference type="InterPro" id="IPR051644">
    <property type="entry name" value="TRAMP_AT-DNA-binding"/>
</dbReference>
<keyword evidence="4 7" id="KW-0863">Zinc-finger</keyword>
<keyword evidence="2" id="KW-0479">Metal-binding</keyword>
<keyword evidence="5" id="KW-0862">Zinc</keyword>
<evidence type="ECO:0000313" key="10">
    <source>
        <dbReference type="EMBL" id="KAL2073502.1"/>
    </source>
</evidence>
<name>A0ABR4CV87_9HELO</name>
<proteinExistence type="predicted"/>
<dbReference type="EMBL" id="JAZHXI010000003">
    <property type="protein sequence ID" value="KAL2073502.1"/>
    <property type="molecule type" value="Genomic_DNA"/>
</dbReference>
<evidence type="ECO:0000256" key="1">
    <source>
        <dbReference type="ARBA" id="ARBA00004123"/>
    </source>
</evidence>
<feature type="region of interest" description="Disordered" evidence="8">
    <location>
        <begin position="938"/>
        <end position="1108"/>
    </location>
</feature>
<feature type="compositionally biased region" description="Basic and acidic residues" evidence="8">
    <location>
        <begin position="356"/>
        <end position="371"/>
    </location>
</feature>
<feature type="domain" description="CCHC-type" evidence="9">
    <location>
        <begin position="875"/>
        <end position="888"/>
    </location>
</feature>
<dbReference type="InterPro" id="IPR001878">
    <property type="entry name" value="Znf_CCHC"/>
</dbReference>
<gene>
    <name evidence="10" type="ORF">VTL71DRAFT_10828</name>
</gene>
<evidence type="ECO:0000256" key="5">
    <source>
        <dbReference type="ARBA" id="ARBA00022833"/>
    </source>
</evidence>
<comment type="caution">
    <text evidence="10">The sequence shown here is derived from an EMBL/GenBank/DDBJ whole genome shotgun (WGS) entry which is preliminary data.</text>
</comment>
<feature type="region of interest" description="Disordered" evidence="8">
    <location>
        <begin position="1"/>
        <end position="134"/>
    </location>
</feature>
<evidence type="ECO:0000256" key="3">
    <source>
        <dbReference type="ARBA" id="ARBA00022737"/>
    </source>
</evidence>
<protein>
    <recommendedName>
        <fullName evidence="9">CCHC-type domain-containing protein</fullName>
    </recommendedName>
</protein>
<dbReference type="PANTHER" id="PTHR46543">
    <property type="entry name" value="ZINC FINGER CCHC DOMAIN-CONTAINING PROTEIN 7"/>
    <property type="match status" value="1"/>
</dbReference>
<feature type="compositionally biased region" description="Gly residues" evidence="8">
    <location>
        <begin position="1071"/>
        <end position="1085"/>
    </location>
</feature>
<reference evidence="10 11" key="1">
    <citation type="journal article" date="2024" name="Commun. Biol.">
        <title>Comparative genomic analysis of thermophilic fungi reveals convergent evolutionary adaptations and gene losses.</title>
        <authorList>
            <person name="Steindorff A.S."/>
            <person name="Aguilar-Pontes M.V."/>
            <person name="Robinson A.J."/>
            <person name="Andreopoulos B."/>
            <person name="LaButti K."/>
            <person name="Kuo A."/>
            <person name="Mondo S."/>
            <person name="Riley R."/>
            <person name="Otillar R."/>
            <person name="Haridas S."/>
            <person name="Lipzen A."/>
            <person name="Grimwood J."/>
            <person name="Schmutz J."/>
            <person name="Clum A."/>
            <person name="Reid I.D."/>
            <person name="Moisan M.C."/>
            <person name="Butler G."/>
            <person name="Nguyen T.T.M."/>
            <person name="Dewar K."/>
            <person name="Conant G."/>
            <person name="Drula E."/>
            <person name="Henrissat B."/>
            <person name="Hansel C."/>
            <person name="Singer S."/>
            <person name="Hutchinson M.I."/>
            <person name="de Vries R.P."/>
            <person name="Natvig D.O."/>
            <person name="Powell A.J."/>
            <person name="Tsang A."/>
            <person name="Grigoriev I.V."/>
        </authorList>
    </citation>
    <scope>NUCLEOTIDE SEQUENCE [LARGE SCALE GENOMIC DNA]</scope>
    <source>
        <strain evidence="10 11">CBS 494.80</strain>
    </source>
</reference>
<keyword evidence="6" id="KW-0539">Nucleus</keyword>
<dbReference type="PANTHER" id="PTHR46543:SF1">
    <property type="entry name" value="ZINC FINGER CCHC DOMAIN-CONTAINING PROTEIN 7"/>
    <property type="match status" value="1"/>
</dbReference>
<dbReference type="PROSITE" id="PS50158">
    <property type="entry name" value="ZF_CCHC"/>
    <property type="match status" value="3"/>
</dbReference>
<comment type="subcellular location">
    <subcellularLocation>
        <location evidence="1">Nucleus</location>
    </subcellularLocation>
</comment>
<keyword evidence="11" id="KW-1185">Reference proteome</keyword>
<sequence>MAEASEPAEVAEMRNTQDDIISEQEVSVAQSTDQAMAVPDDMDLDSRTSLAGRKRNLQETYHDNEVPADGEEDGERSRKRVKDHQESPLVQEDLTTNVISPSTGGALPSMVDLDTSRQSPASEPPAESSEKGKASAAAFNLVGKSFNVQGPANAPIVVAHTWNGGVSSGLRTSFGARPRVTLDPKSTPSGIISEQETLSQLVDRAGGNSIASAMNVKPHSAAPFRELSKAEQDSLSGEEKSLYLKSLFAQLRTAVPTSSAAREMLPQTEPSSADTPDEEIEKLLKSRHKHKQTRPLQKPKPVAKLNHKQKKNLSLEDRVMYMESYEGYQREKAAWSQQQAERKEERRQRKAANTDIHADKPPRRTPAEKAADRAASIIAEFKDWVIDDDGKQADLLERFPRRRNSTKPDMTLPDENNLDLDAGIMDDVDEVDVDMNTNTNNIRQTTAPELPTFQWLKRHELSLLTQEERDAYYRTLECYTAALNNEKRQNKRQAVVTTAPEPQNLAETEIQEERQIVLDTQPEEPAIPTNDREHRIQLATQRAEAAIASNFPNDDKVEILASMAQGKTLYRSKISRPAKYTNKYGEWDLPDLLTADGIPLQLHEITFNKFAPYFLSLYPDSWPIFTQKMLTAAFNMYITDHYSHLSGKGQKKCRATATAPYAITIKKAKELANQVLGRPMQTEVSQPSLEIMNRSRDLSTPAGVSSQAPSRHENGDVDMAMEDEADVASVPDEAMEIIDHPIDDEGPIDLDVRQAELYLQQRYYPSSDLSVLRCLACGQAGHKILSCPSIKCGVCGTSGVHSEAMCPRKRRCSKCRERGHQAHECKEKLALPKSEMSCDICQSSDHLEMACHYVWRSFCPSQEEILTVRDILVDCYTCGSSGHFGPECGLHRGAIYSGGITWSKHNLEKYLDPSTQNPMPPVGVRPIAARASSNGMATDPIYIDDSDDEPSFARGAVLTSHPNSRSDQSFPSQPKLNANERRKLERQEVAKEKKLAKMKEKRNQKKEKGKPKAVHNLPNFDPNYNRNPNPPRESRPVFMGSTYKKPLPNAPSGPRDNGNNNAGSMNRGGNASRGGAGQGGRGGAAGLSKADRRRMADQAGARATRDGF</sequence>
<feature type="compositionally biased region" description="Polar residues" evidence="8">
    <location>
        <begin position="960"/>
        <end position="976"/>
    </location>
</feature>
<dbReference type="Gene3D" id="4.10.60.10">
    <property type="entry name" value="Zinc finger, CCHC-type"/>
    <property type="match status" value="1"/>
</dbReference>
<feature type="compositionally biased region" description="Polar residues" evidence="8">
    <location>
        <begin position="93"/>
        <end position="103"/>
    </location>
</feature>
<feature type="region of interest" description="Disordered" evidence="8">
    <location>
        <begin position="330"/>
        <end position="371"/>
    </location>
</feature>
<evidence type="ECO:0000256" key="4">
    <source>
        <dbReference type="ARBA" id="ARBA00022771"/>
    </source>
</evidence>
<feature type="compositionally biased region" description="Basic and acidic residues" evidence="8">
    <location>
        <begin position="978"/>
        <end position="998"/>
    </location>
</feature>
<feature type="domain" description="CCHC-type" evidence="9">
    <location>
        <begin position="773"/>
        <end position="789"/>
    </location>
</feature>
<evidence type="ECO:0000313" key="11">
    <source>
        <dbReference type="Proteomes" id="UP001595075"/>
    </source>
</evidence>
<feature type="domain" description="CCHC-type" evidence="9">
    <location>
        <begin position="810"/>
        <end position="827"/>
    </location>
</feature>
<dbReference type="SMART" id="SM00343">
    <property type="entry name" value="ZnF_C2HC"/>
    <property type="match status" value="4"/>
</dbReference>
<feature type="region of interest" description="Disordered" evidence="8">
    <location>
        <begin position="257"/>
        <end position="312"/>
    </location>
</feature>